<keyword evidence="4" id="KW-1185">Reference proteome</keyword>
<feature type="domain" description="WSC" evidence="2">
    <location>
        <begin position="493"/>
        <end position="590"/>
    </location>
</feature>
<dbReference type="Pfam" id="PF09362">
    <property type="entry name" value="DUF1996"/>
    <property type="match status" value="1"/>
</dbReference>
<feature type="domain" description="WSC" evidence="2">
    <location>
        <begin position="377"/>
        <end position="475"/>
    </location>
</feature>
<proteinExistence type="predicted"/>
<evidence type="ECO:0000313" key="3">
    <source>
        <dbReference type="EMBL" id="KAL1584372.1"/>
    </source>
</evidence>
<dbReference type="InterPro" id="IPR018535">
    <property type="entry name" value="DUF1996"/>
</dbReference>
<gene>
    <name evidence="3" type="ORF">WHR41_06399</name>
</gene>
<dbReference type="Proteomes" id="UP000803884">
    <property type="component" value="Unassembled WGS sequence"/>
</dbReference>
<dbReference type="SMART" id="SM00321">
    <property type="entry name" value="WSC"/>
    <property type="match status" value="2"/>
</dbReference>
<sequence>MSRFFTTITLAFALVSSADAFFRINCANIQRGRIDPLVNPGTLAAHSHSIVGGSNIGVNATFDSLLNSRCTSCEVGTDKSAYWAPTLYYKYPNGSFYEVYHNGAVVYYLGRGPNVNQTVPFPEGFMILSGDKSARSYDNTTYTYGTEQYPGRPVADRISFNCIDDEIVEKQYMHDTSCKNGMRAQVHFQSCWNGRELYKPDNSHVAYQSAIDNGICPPTHPVQIPHIFLEVLYAVADVPDLTDDGLFVFSQGDPTGYGFHADFQNGWDPDVLANATQNCLATDDFGQISNCPILLDSQSSAFGFNCPEQPPQVDEPTRGLIDKLPGCIEITFGPEAASASSMTCPPSVPRPVIRQTVDSVPLPTVRPAVGSTYPTPNQQYLGCFNDSAGTQRTLTAYSTSNYSFMTVAFCQEICNSRGFRLSGVEYAMECYCDSVINPTAISGWRDCNWNCGGTMDLPQQEVCGGYGYINVYNNTDPDDERLVPARAKETVGKFANKGCLTDPNTSGRALLGPAKFDANMTNEMCVGFCQGEGMHFAGIEFGAECYCGDDINEAGGAVIRTCPVQGLMLCAGNQKQLCGGPSLMTLFYSATL</sequence>
<name>A0AB34KJW7_9PEZI</name>
<evidence type="ECO:0000259" key="2">
    <source>
        <dbReference type="PROSITE" id="PS51212"/>
    </source>
</evidence>
<dbReference type="Pfam" id="PF01822">
    <property type="entry name" value="WSC"/>
    <property type="match status" value="2"/>
</dbReference>
<dbReference type="PROSITE" id="PS51212">
    <property type="entry name" value="WSC"/>
    <property type="match status" value="2"/>
</dbReference>
<accession>A0AB34KJW7</accession>
<dbReference type="PANTHER" id="PTHR43662:SF3">
    <property type="entry name" value="DOMAIN PROTEIN, PUTATIVE (AFU_ORTHOLOGUE AFUA_6G11970)-RELATED"/>
    <property type="match status" value="1"/>
</dbReference>
<comment type="caution">
    <text evidence="3">The sequence shown here is derived from an EMBL/GenBank/DDBJ whole genome shotgun (WGS) entry which is preliminary data.</text>
</comment>
<keyword evidence="1" id="KW-0732">Signal</keyword>
<reference evidence="3 4" key="1">
    <citation type="journal article" date="2020" name="Microbiol. Resour. Announc.">
        <title>Draft Genome Sequence of a Cladosporium Species Isolated from the Mesophotic Ascidian Didemnum maculosum.</title>
        <authorList>
            <person name="Gioti A."/>
            <person name="Siaperas R."/>
            <person name="Nikolaivits E."/>
            <person name="Le Goff G."/>
            <person name="Ouazzani J."/>
            <person name="Kotoulas G."/>
            <person name="Topakas E."/>
        </authorList>
    </citation>
    <scope>NUCLEOTIDE SEQUENCE [LARGE SCALE GENOMIC DNA]</scope>
    <source>
        <strain evidence="3 4">TM138-S3</strain>
    </source>
</reference>
<dbReference type="GeneID" id="96007842"/>
<dbReference type="PANTHER" id="PTHR43662">
    <property type="match status" value="1"/>
</dbReference>
<dbReference type="AlphaFoldDB" id="A0AB34KJW7"/>
<dbReference type="EMBL" id="JAAQHG020000026">
    <property type="protein sequence ID" value="KAL1584372.1"/>
    <property type="molecule type" value="Genomic_DNA"/>
</dbReference>
<dbReference type="RefSeq" id="XP_069227478.1">
    <property type="nucleotide sequence ID" value="XM_069375004.1"/>
</dbReference>
<evidence type="ECO:0000256" key="1">
    <source>
        <dbReference type="SAM" id="SignalP"/>
    </source>
</evidence>
<feature type="signal peptide" evidence="1">
    <location>
        <begin position="1"/>
        <end position="20"/>
    </location>
</feature>
<feature type="chain" id="PRO_5044230378" description="WSC domain-containing protein" evidence="1">
    <location>
        <begin position="21"/>
        <end position="592"/>
    </location>
</feature>
<evidence type="ECO:0000313" key="4">
    <source>
        <dbReference type="Proteomes" id="UP000803884"/>
    </source>
</evidence>
<dbReference type="InterPro" id="IPR002889">
    <property type="entry name" value="WSC_carb-bd"/>
</dbReference>
<protein>
    <recommendedName>
        <fullName evidence="2">WSC domain-containing protein</fullName>
    </recommendedName>
</protein>
<organism evidence="3 4">
    <name type="scientific">Cladosporium halotolerans</name>
    <dbReference type="NCBI Taxonomy" id="1052096"/>
    <lineage>
        <taxon>Eukaryota</taxon>
        <taxon>Fungi</taxon>
        <taxon>Dikarya</taxon>
        <taxon>Ascomycota</taxon>
        <taxon>Pezizomycotina</taxon>
        <taxon>Dothideomycetes</taxon>
        <taxon>Dothideomycetidae</taxon>
        <taxon>Cladosporiales</taxon>
        <taxon>Cladosporiaceae</taxon>
        <taxon>Cladosporium</taxon>
    </lineage>
</organism>